<evidence type="ECO:0000256" key="1">
    <source>
        <dbReference type="SAM" id="SignalP"/>
    </source>
</evidence>
<keyword evidence="1" id="KW-0732">Signal</keyword>
<protein>
    <submittedName>
        <fullName evidence="2">Uncharacterized protein</fullName>
    </submittedName>
</protein>
<dbReference type="PROSITE" id="PS51318">
    <property type="entry name" value="TAT"/>
    <property type="match status" value="1"/>
</dbReference>
<reference evidence="2 3" key="1">
    <citation type="submission" date="2024-03" db="EMBL/GenBank/DDBJ databases">
        <title>The complete genome of Streptomyces sirii sp.nov.</title>
        <authorList>
            <person name="Zakalyukina Y.V."/>
            <person name="Belik A.R."/>
            <person name="Biryukov M.V."/>
            <person name="Baturina O.A."/>
            <person name="Kabilov M.R."/>
        </authorList>
    </citation>
    <scope>NUCLEOTIDE SEQUENCE [LARGE SCALE GENOMIC DNA]</scope>
    <source>
        <strain evidence="2 3">BP-8</strain>
    </source>
</reference>
<name>A0ABZ2QXQ7_9ACTN</name>
<evidence type="ECO:0000313" key="2">
    <source>
        <dbReference type="EMBL" id="WXK81342.1"/>
    </source>
</evidence>
<dbReference type="EMBL" id="CP147982">
    <property type="protein sequence ID" value="WXK81342.1"/>
    <property type="molecule type" value="Genomic_DNA"/>
</dbReference>
<organism evidence="2 3">
    <name type="scientific">Streptomyces sirii</name>
    <dbReference type="NCBI Taxonomy" id="3127701"/>
    <lineage>
        <taxon>Bacteria</taxon>
        <taxon>Bacillati</taxon>
        <taxon>Actinomycetota</taxon>
        <taxon>Actinomycetes</taxon>
        <taxon>Kitasatosporales</taxon>
        <taxon>Streptomycetaceae</taxon>
        <taxon>Streptomyces</taxon>
    </lineage>
</organism>
<sequence>MKSSRLRRRLAGTAAATVLVGAGALAAAPSAVAKANLLAIGKVSLQASGLRANVTYSCDPGMNHQLVANATKVNPAGHDESIAAGTIKSAKLTCDYNSHAAQVSLRPAVGSHFAKGDKVKVAVFYFDEDGFSYARQETVTVL</sequence>
<dbReference type="RefSeq" id="WP_407289107.1">
    <property type="nucleotide sequence ID" value="NZ_CP147982.1"/>
</dbReference>
<evidence type="ECO:0000313" key="3">
    <source>
        <dbReference type="Proteomes" id="UP001626628"/>
    </source>
</evidence>
<feature type="signal peptide" evidence="1">
    <location>
        <begin position="1"/>
        <end position="33"/>
    </location>
</feature>
<dbReference type="Proteomes" id="UP001626628">
    <property type="component" value="Chromosome"/>
</dbReference>
<dbReference type="InterPro" id="IPR006311">
    <property type="entry name" value="TAT_signal"/>
</dbReference>
<gene>
    <name evidence="2" type="ORF">WAB15_38000</name>
</gene>
<keyword evidence="3" id="KW-1185">Reference proteome</keyword>
<feature type="chain" id="PRO_5046449634" evidence="1">
    <location>
        <begin position="34"/>
        <end position="142"/>
    </location>
</feature>
<accession>A0ABZ2QXQ7</accession>
<proteinExistence type="predicted"/>